<dbReference type="InterPro" id="IPR001753">
    <property type="entry name" value="Enoyl-CoA_hydra/iso"/>
</dbReference>
<dbReference type="RefSeq" id="WP_185049257.1">
    <property type="nucleotide sequence ID" value="NZ_BAABIX010000003.1"/>
</dbReference>
<dbReference type="NCBIfam" id="NF004525">
    <property type="entry name" value="PRK05870.1"/>
    <property type="match status" value="1"/>
</dbReference>
<evidence type="ECO:0000313" key="3">
    <source>
        <dbReference type="EMBL" id="MBB5132372.1"/>
    </source>
</evidence>
<dbReference type="Proteomes" id="UP000578449">
    <property type="component" value="Unassembled WGS sequence"/>
</dbReference>
<dbReference type="PANTHER" id="PTHR11941:SF54">
    <property type="entry name" value="ENOYL-COA HYDRATASE, MITOCHONDRIAL"/>
    <property type="match status" value="1"/>
</dbReference>
<sequence>MAAWRTIRLDSYDDGVRVITLADPERRNALGERMRDELAAAVQRVRDDSAARALVVGAEGTAFCAGADLPAMFGDAGERPVGELRATLRAYYDAFLAVLALPIPTIAAVQGPAVGAGLNLALCCDIRIAGPGARFAATFTKIGLHPGGGCTWFLTRELGPQRALALMLEGGALSAERALSERVVLSVEPDPLATALGLARSYAALRPALVRDLKRSVRLAAGGADLDAVVEFEAWAQAESATHDEVREFAAKFAR</sequence>
<dbReference type="Gene3D" id="3.90.226.10">
    <property type="entry name" value="2-enoyl-CoA Hydratase, Chain A, domain 1"/>
    <property type="match status" value="1"/>
</dbReference>
<dbReference type="SUPFAM" id="SSF52096">
    <property type="entry name" value="ClpP/crotonase"/>
    <property type="match status" value="1"/>
</dbReference>
<dbReference type="GO" id="GO:0006635">
    <property type="term" value="P:fatty acid beta-oxidation"/>
    <property type="evidence" value="ECO:0007669"/>
    <property type="project" value="TreeGrafter"/>
</dbReference>
<gene>
    <name evidence="3" type="ORF">HNP84_002088</name>
</gene>
<evidence type="ECO:0000256" key="2">
    <source>
        <dbReference type="RuleBase" id="RU003707"/>
    </source>
</evidence>
<dbReference type="CDD" id="cd06558">
    <property type="entry name" value="crotonase-like"/>
    <property type="match status" value="1"/>
</dbReference>
<name>A0A840NYY5_9ACTN</name>
<dbReference type="EMBL" id="JACHGN010000004">
    <property type="protein sequence ID" value="MBB5132372.1"/>
    <property type="molecule type" value="Genomic_DNA"/>
</dbReference>
<proteinExistence type="inferred from homology"/>
<dbReference type="GO" id="GO:0004300">
    <property type="term" value="F:enoyl-CoA hydratase activity"/>
    <property type="evidence" value="ECO:0007669"/>
    <property type="project" value="UniProtKB-EC"/>
</dbReference>
<evidence type="ECO:0000256" key="1">
    <source>
        <dbReference type="ARBA" id="ARBA00005254"/>
    </source>
</evidence>
<comment type="similarity">
    <text evidence="1 2">Belongs to the enoyl-CoA hydratase/isomerase family.</text>
</comment>
<dbReference type="EC" id="4.2.1.17" evidence="3"/>
<dbReference type="PROSITE" id="PS00166">
    <property type="entry name" value="ENOYL_COA_HYDRATASE"/>
    <property type="match status" value="1"/>
</dbReference>
<dbReference type="PANTHER" id="PTHR11941">
    <property type="entry name" value="ENOYL-COA HYDRATASE-RELATED"/>
    <property type="match status" value="1"/>
</dbReference>
<protein>
    <submittedName>
        <fullName evidence="3">Enoyl-CoA hydratase</fullName>
        <ecNumber evidence="3">4.2.1.17</ecNumber>
    </submittedName>
</protein>
<reference evidence="3 4" key="1">
    <citation type="submission" date="2020-08" db="EMBL/GenBank/DDBJ databases">
        <title>Genomic Encyclopedia of Type Strains, Phase IV (KMG-IV): sequencing the most valuable type-strain genomes for metagenomic binning, comparative biology and taxonomic classification.</title>
        <authorList>
            <person name="Goeker M."/>
        </authorList>
    </citation>
    <scope>NUCLEOTIDE SEQUENCE [LARGE SCALE GENOMIC DNA]</scope>
    <source>
        <strain evidence="3 4">DSM 45615</strain>
    </source>
</reference>
<dbReference type="Pfam" id="PF00378">
    <property type="entry name" value="ECH_1"/>
    <property type="match status" value="1"/>
</dbReference>
<dbReference type="InterPro" id="IPR029045">
    <property type="entry name" value="ClpP/crotonase-like_dom_sf"/>
</dbReference>
<keyword evidence="3" id="KW-0456">Lyase</keyword>
<dbReference type="InterPro" id="IPR018376">
    <property type="entry name" value="Enoyl-CoA_hyd/isom_CS"/>
</dbReference>
<dbReference type="AlphaFoldDB" id="A0A840NYY5"/>
<keyword evidence="4" id="KW-1185">Reference proteome</keyword>
<comment type="caution">
    <text evidence="3">The sequence shown here is derived from an EMBL/GenBank/DDBJ whole genome shotgun (WGS) entry which is preliminary data.</text>
</comment>
<accession>A0A840NYY5</accession>
<evidence type="ECO:0000313" key="4">
    <source>
        <dbReference type="Proteomes" id="UP000578449"/>
    </source>
</evidence>
<organism evidence="3 4">
    <name type="scientific">Thermocatellispora tengchongensis</name>
    <dbReference type="NCBI Taxonomy" id="1073253"/>
    <lineage>
        <taxon>Bacteria</taxon>
        <taxon>Bacillati</taxon>
        <taxon>Actinomycetota</taxon>
        <taxon>Actinomycetes</taxon>
        <taxon>Streptosporangiales</taxon>
        <taxon>Streptosporangiaceae</taxon>
        <taxon>Thermocatellispora</taxon>
    </lineage>
</organism>